<keyword evidence="2" id="KW-1185">Reference proteome</keyword>
<protein>
    <submittedName>
        <fullName evidence="1">Uncharacterized protein</fullName>
    </submittedName>
</protein>
<name>A0A6L3V6S7_9BACI</name>
<proteinExistence type="predicted"/>
<organism evidence="1 2">
    <name type="scientific">Cytobacillus depressus</name>
    <dbReference type="NCBI Taxonomy" id="1602942"/>
    <lineage>
        <taxon>Bacteria</taxon>
        <taxon>Bacillati</taxon>
        <taxon>Bacillota</taxon>
        <taxon>Bacilli</taxon>
        <taxon>Bacillales</taxon>
        <taxon>Bacillaceae</taxon>
        <taxon>Cytobacillus</taxon>
    </lineage>
</organism>
<gene>
    <name evidence="1" type="ORF">F7731_11730</name>
</gene>
<dbReference type="AlphaFoldDB" id="A0A6L3V6S7"/>
<evidence type="ECO:0000313" key="2">
    <source>
        <dbReference type="Proteomes" id="UP000481030"/>
    </source>
</evidence>
<sequence>MLIERSFLDCGRRLLLKFIKPKNNNADNVDWIVSERVQAIVKTYVEYTQYSESEVVDLFLLNLLKDKDFLLN</sequence>
<reference evidence="1 2" key="1">
    <citation type="journal article" date="2016" name="Antonie Van Leeuwenhoek">
        <title>Bacillus depressus sp. nov., isolated from soil of a sunflower field.</title>
        <authorList>
            <person name="Wei X."/>
            <person name="Xin D."/>
            <person name="Xin Y."/>
            <person name="Zhang H."/>
            <person name="Wang T."/>
            <person name="Zhang J."/>
        </authorList>
    </citation>
    <scope>NUCLEOTIDE SEQUENCE [LARGE SCALE GENOMIC DNA]</scope>
    <source>
        <strain evidence="1 2">BZ1</strain>
    </source>
</reference>
<dbReference type="OrthoDB" id="2880511at2"/>
<evidence type="ECO:0000313" key="1">
    <source>
        <dbReference type="EMBL" id="KAB2336162.1"/>
    </source>
</evidence>
<dbReference type="RefSeq" id="WP_151534965.1">
    <property type="nucleotide sequence ID" value="NZ_WBOS01000004.1"/>
</dbReference>
<dbReference type="EMBL" id="WBOS01000004">
    <property type="protein sequence ID" value="KAB2336162.1"/>
    <property type="molecule type" value="Genomic_DNA"/>
</dbReference>
<comment type="caution">
    <text evidence="1">The sequence shown here is derived from an EMBL/GenBank/DDBJ whole genome shotgun (WGS) entry which is preliminary data.</text>
</comment>
<accession>A0A6L3V6S7</accession>
<dbReference type="Proteomes" id="UP000481030">
    <property type="component" value="Unassembled WGS sequence"/>
</dbReference>